<feature type="domain" description="Cytochrome c assembly protein" evidence="4">
    <location>
        <begin position="140"/>
        <end position="343"/>
    </location>
</feature>
<dbReference type="Pfam" id="PF16327">
    <property type="entry name" value="CcmF_C"/>
    <property type="match status" value="1"/>
</dbReference>
<evidence type="ECO:0000259" key="5">
    <source>
        <dbReference type="Pfam" id="PF16327"/>
    </source>
</evidence>
<evidence type="ECO:0000313" key="7">
    <source>
        <dbReference type="Proteomes" id="UP000664405"/>
    </source>
</evidence>
<gene>
    <name evidence="6" type="ORF">JF547_04940</name>
</gene>
<feature type="transmembrane region" description="Helical" evidence="3">
    <location>
        <begin position="295"/>
        <end position="313"/>
    </location>
</feature>
<sequence>MLAELGHFALLLIVVTGFGQAVLFSPLWLRSSIRATLQGRPTVLTAAGPNGTSPEFNGTGPVSAPLPFDSQISRSGHYLVLPAGLLLMAIVAQAALLHAFIVSDFSLPIVANVSHSSTPLLFRIGAAFTPDGGAMILWLLAASLVNVVLAMQLFGAGQSTYAQDDDRTLFYNAMSVLGLLVGVLGLATLIDADPFLRVAVAPLDGRGMNPQSQDVLRVLREPFLYLGLAGLMVIYALTLSGLLGRKFDRRIAETLRFWVIASWVALGAAIAINAYRSYSQQAWGNWWYWDTAENSLLLPWLLTTALVHCRAVLEKTETLKGWTAFLGLSALAVGWFGVYLTRSDLFGPLNETLMKPNDSIALLVGFCAIFAGSYYLFWRRGDELGEPRPFELLSRESSMFINSVMLALIAAVVLIGTIYPLVLRWLDGENITVGGPFYVEVLVPIVVPLLFLMGFAPTLRWRQDEMWMIGRRMKLAAILSIIIVLFVSIRFIDLSPAPLIGIGLAGWILTASLSDLWARLWRQPDHGESKYRNLQLLGPRYLSMTLAHIGLAVMLAGGAASSVWEEQVVVSARAGQSIQAGPYNLQYEGVALLAGENYATRQATFILYRHALPVTELFPEIRYYPIRGVETREAGIWHGRDGDLHVSIGDRGDDGGRVVSVRFLPMMPWVWAGMILMLTGGTISILTRIFLRFQKNGVSAS</sequence>
<evidence type="ECO:0000259" key="4">
    <source>
        <dbReference type="Pfam" id="PF01578"/>
    </source>
</evidence>
<feature type="transmembrane region" description="Helical" evidence="3">
    <location>
        <begin position="322"/>
        <end position="340"/>
    </location>
</feature>
<dbReference type="Pfam" id="PF01578">
    <property type="entry name" value="Cytochrom_C_asm"/>
    <property type="match status" value="1"/>
</dbReference>
<feature type="transmembrane region" description="Helical" evidence="3">
    <location>
        <begin position="441"/>
        <end position="461"/>
    </location>
</feature>
<dbReference type="Proteomes" id="UP000664405">
    <property type="component" value="Unassembled WGS sequence"/>
</dbReference>
<feature type="transmembrane region" description="Helical" evidence="3">
    <location>
        <begin position="360"/>
        <end position="378"/>
    </location>
</feature>
<dbReference type="GO" id="GO:0015232">
    <property type="term" value="F:heme transmembrane transporter activity"/>
    <property type="evidence" value="ECO:0007669"/>
    <property type="project" value="InterPro"/>
</dbReference>
<feature type="transmembrane region" description="Helical" evidence="3">
    <location>
        <begin position="498"/>
        <end position="520"/>
    </location>
</feature>
<dbReference type="GO" id="GO:0020037">
    <property type="term" value="F:heme binding"/>
    <property type="evidence" value="ECO:0007669"/>
    <property type="project" value="InterPro"/>
</dbReference>
<dbReference type="PANTHER" id="PTHR43653:SF4">
    <property type="entry name" value="CYTOCHROME C BIOGENESIS CCMF N-TERMINAL-LIKE MITOCHONDRIAL PROTEIN 1-RELATED"/>
    <property type="match status" value="1"/>
</dbReference>
<feature type="transmembrane region" description="Helical" evidence="3">
    <location>
        <begin position="669"/>
        <end position="691"/>
    </location>
</feature>
<organism evidence="6 7">
    <name type="scientific">Thalassospira povalilytica</name>
    <dbReference type="NCBI Taxonomy" id="732237"/>
    <lineage>
        <taxon>Bacteria</taxon>
        <taxon>Pseudomonadati</taxon>
        <taxon>Pseudomonadota</taxon>
        <taxon>Alphaproteobacteria</taxon>
        <taxon>Rhodospirillales</taxon>
        <taxon>Thalassospiraceae</taxon>
        <taxon>Thalassospira</taxon>
    </lineage>
</organism>
<feature type="transmembrane region" description="Helical" evidence="3">
    <location>
        <begin position="169"/>
        <end position="190"/>
    </location>
</feature>
<dbReference type="GO" id="GO:0017004">
    <property type="term" value="P:cytochrome complex assembly"/>
    <property type="evidence" value="ECO:0007669"/>
    <property type="project" value="UniProtKB-KW"/>
</dbReference>
<dbReference type="PRINTS" id="PR01410">
    <property type="entry name" value="CCBIOGENESIS"/>
</dbReference>
<feature type="transmembrane region" description="Helical" evidence="3">
    <location>
        <begin position="135"/>
        <end position="157"/>
    </location>
</feature>
<comment type="similarity">
    <text evidence="1">Belongs to the CcmF/CycK/Ccl1/NrfE/CcsA family.</text>
</comment>
<keyword evidence="3" id="KW-0812">Transmembrane</keyword>
<dbReference type="AlphaFoldDB" id="A0A8I1M5S8"/>
<dbReference type="InterPro" id="IPR032523">
    <property type="entry name" value="CcmF_C"/>
</dbReference>
<feature type="domain" description="Cytochrome c-type biogenesis protein CcmF C-terminal" evidence="5">
    <location>
        <begin position="366"/>
        <end position="688"/>
    </location>
</feature>
<dbReference type="InterPro" id="IPR002541">
    <property type="entry name" value="Cyt_c_assembly"/>
</dbReference>
<name>A0A8I1M5S8_9PROT</name>
<keyword evidence="2" id="KW-0201">Cytochrome c-type biogenesis</keyword>
<feature type="transmembrane region" description="Helical" evidence="3">
    <location>
        <begin position="6"/>
        <end position="29"/>
    </location>
</feature>
<evidence type="ECO:0000256" key="1">
    <source>
        <dbReference type="ARBA" id="ARBA00009186"/>
    </source>
</evidence>
<dbReference type="GO" id="GO:0016829">
    <property type="term" value="F:lyase activity"/>
    <property type="evidence" value="ECO:0007669"/>
    <property type="project" value="UniProtKB-KW"/>
</dbReference>
<dbReference type="InterPro" id="IPR003567">
    <property type="entry name" value="Cyt_c_biogenesis"/>
</dbReference>
<keyword evidence="3" id="KW-1133">Transmembrane helix</keyword>
<feature type="transmembrane region" description="Helical" evidence="3">
    <location>
        <begin position="399"/>
        <end position="421"/>
    </location>
</feature>
<keyword evidence="3" id="KW-0472">Membrane</keyword>
<feature type="transmembrane region" description="Helical" evidence="3">
    <location>
        <begin position="223"/>
        <end position="243"/>
    </location>
</feature>
<dbReference type="RefSeq" id="WP_206926782.1">
    <property type="nucleotide sequence ID" value="NZ_JAEKJW010000001.1"/>
</dbReference>
<proteinExistence type="inferred from homology"/>
<evidence type="ECO:0000313" key="6">
    <source>
        <dbReference type="EMBL" id="MBN8195808.1"/>
    </source>
</evidence>
<comment type="caution">
    <text evidence="6">The sequence shown here is derived from an EMBL/GenBank/DDBJ whole genome shotgun (WGS) entry which is preliminary data.</text>
</comment>
<feature type="transmembrane region" description="Helical" evidence="3">
    <location>
        <begin position="541"/>
        <end position="564"/>
    </location>
</feature>
<evidence type="ECO:0000256" key="3">
    <source>
        <dbReference type="SAM" id="Phobius"/>
    </source>
</evidence>
<protein>
    <submittedName>
        <fullName evidence="6">Heme lyase CcmF/NrfE family subunit</fullName>
    </submittedName>
</protein>
<feature type="transmembrane region" description="Helical" evidence="3">
    <location>
        <begin position="78"/>
        <end position="101"/>
    </location>
</feature>
<accession>A0A8I1M5S8</accession>
<keyword evidence="6" id="KW-0456">Lyase</keyword>
<dbReference type="PANTHER" id="PTHR43653">
    <property type="entry name" value="CYTOCHROME C ASSEMBLY PROTEIN-RELATED"/>
    <property type="match status" value="1"/>
</dbReference>
<evidence type="ECO:0000256" key="2">
    <source>
        <dbReference type="ARBA" id="ARBA00022748"/>
    </source>
</evidence>
<reference evidence="6" key="1">
    <citation type="submission" date="2020-12" db="EMBL/GenBank/DDBJ databases">
        <title>Oil enriched cultivation method for isolating marine PHA-producing bacteria.</title>
        <authorList>
            <person name="Zheng W."/>
            <person name="Yu S."/>
            <person name="Huang Y."/>
        </authorList>
    </citation>
    <scope>NUCLEOTIDE SEQUENCE</scope>
    <source>
        <strain evidence="6">SY-2-3</strain>
    </source>
</reference>
<feature type="transmembrane region" description="Helical" evidence="3">
    <location>
        <begin position="473"/>
        <end position="492"/>
    </location>
</feature>
<dbReference type="GO" id="GO:0016020">
    <property type="term" value="C:membrane"/>
    <property type="evidence" value="ECO:0007669"/>
    <property type="project" value="InterPro"/>
</dbReference>
<dbReference type="EMBL" id="JAEKJW010000001">
    <property type="protein sequence ID" value="MBN8195808.1"/>
    <property type="molecule type" value="Genomic_DNA"/>
</dbReference>
<feature type="transmembrane region" description="Helical" evidence="3">
    <location>
        <begin position="255"/>
        <end position="275"/>
    </location>
</feature>